<dbReference type="PANTHER" id="PTHR42938:SF47">
    <property type="entry name" value="HYDROXYPYRUVATE REDUCTASE"/>
    <property type="match status" value="1"/>
</dbReference>
<dbReference type="FunFam" id="3.40.50.720:FF:000021">
    <property type="entry name" value="D-3-phosphoglycerate dehydrogenase"/>
    <property type="match status" value="1"/>
</dbReference>
<dbReference type="InterPro" id="IPR029009">
    <property type="entry name" value="ASB_dom_sf"/>
</dbReference>
<dbReference type="Pfam" id="PF01842">
    <property type="entry name" value="ACT"/>
    <property type="match status" value="1"/>
</dbReference>
<dbReference type="CDD" id="cd12173">
    <property type="entry name" value="PGDH_4"/>
    <property type="match status" value="1"/>
</dbReference>
<comment type="catalytic activity">
    <reaction evidence="7">
        <text>(R)-2-hydroxyglutarate + NAD(+) = 2-oxoglutarate + NADH + H(+)</text>
        <dbReference type="Rhea" id="RHEA:49612"/>
        <dbReference type="ChEBI" id="CHEBI:15378"/>
        <dbReference type="ChEBI" id="CHEBI:15801"/>
        <dbReference type="ChEBI" id="CHEBI:16810"/>
        <dbReference type="ChEBI" id="CHEBI:57540"/>
        <dbReference type="ChEBI" id="CHEBI:57945"/>
        <dbReference type="EC" id="1.1.1.399"/>
    </reaction>
</comment>
<proteinExistence type="inferred from homology"/>
<evidence type="ECO:0000259" key="10">
    <source>
        <dbReference type="PROSITE" id="PS51671"/>
    </source>
</evidence>
<dbReference type="GO" id="GO:0051287">
    <property type="term" value="F:NAD binding"/>
    <property type="evidence" value="ECO:0007669"/>
    <property type="project" value="UniProtKB-UniRule"/>
</dbReference>
<keyword evidence="12" id="KW-1185">Reference proteome</keyword>
<dbReference type="InterPro" id="IPR029753">
    <property type="entry name" value="D-isomer_DH_CS"/>
</dbReference>
<dbReference type="InterPro" id="IPR006236">
    <property type="entry name" value="PGDH"/>
</dbReference>
<sequence length="528" mass="57677">MSYKVLVSDPISETGLSILNEAVEAEVTVKTGLSPEELQKIIGEYDGLVVRSQTQVDAHLIQAAKRLKIIGRAGVGVDNIDLEAATKAGILVINAPDGNTISAAEHTMAMMTALSRKIPAANQSLKEGKWNRNSFKGVELFKKTFGVVGFGRIGMEVAKRAKAYNMTILAYDPFLTEERARKVGVKKAELDDIYAQADFITVHTPLTKETHHLISTEAFAKMKSEVRLINCARGGIIDEMALYEAIKEGRVAGAAIDVFEHEPPEDHPLLTLDEVIATPHLGASTVEAQDKVAVAVCDEILQVFRNVPAQHAVNLPAVSEQVRKALEPYYELSEQLGSTVVQLVKGAPKDIEITYSGELTDIETAPLTRSILQSILAKFLGDHINPVNVNYYVKEKGLIYNVKRTQNSHGFTGLINVKISTEHEERSVSGTLLNGYGPRMVKIDDYTVDLPTEGHLLYIEHHDLPGLIGHVGTLLGQHEINIGSMQVGRKSIGGRAIMVLTIDKNANATPITALQNLEHIQEVKLIDL</sequence>
<evidence type="ECO:0000256" key="4">
    <source>
        <dbReference type="ARBA" id="ARBA00021582"/>
    </source>
</evidence>
<evidence type="ECO:0000256" key="2">
    <source>
        <dbReference type="ARBA" id="ARBA00005216"/>
    </source>
</evidence>
<comment type="caution">
    <text evidence="11">The sequence shown here is derived from an EMBL/GenBank/DDBJ whole genome shotgun (WGS) entry which is preliminary data.</text>
</comment>
<name>A0A8J2ZW90_9BACL</name>
<evidence type="ECO:0000256" key="6">
    <source>
        <dbReference type="ARBA" id="ARBA00023027"/>
    </source>
</evidence>
<keyword evidence="9" id="KW-0718">Serine biosynthesis</keyword>
<evidence type="ECO:0000256" key="1">
    <source>
        <dbReference type="ARBA" id="ARBA00003800"/>
    </source>
</evidence>
<feature type="domain" description="ACT" evidence="10">
    <location>
        <begin position="456"/>
        <end position="528"/>
    </location>
</feature>
<dbReference type="EC" id="1.1.1.95" evidence="9"/>
<dbReference type="PROSITE" id="PS51671">
    <property type="entry name" value="ACT"/>
    <property type="match status" value="1"/>
</dbReference>
<dbReference type="GO" id="GO:0006564">
    <property type="term" value="P:L-serine biosynthetic process"/>
    <property type="evidence" value="ECO:0007669"/>
    <property type="project" value="UniProtKB-UniRule"/>
</dbReference>
<dbReference type="SUPFAM" id="SSF52283">
    <property type="entry name" value="Formate/glycerate dehydrogenase catalytic domain-like"/>
    <property type="match status" value="1"/>
</dbReference>
<dbReference type="EMBL" id="BMFV01000011">
    <property type="protein sequence ID" value="GGH80730.1"/>
    <property type="molecule type" value="Genomic_DNA"/>
</dbReference>
<evidence type="ECO:0000256" key="7">
    <source>
        <dbReference type="ARBA" id="ARBA00048126"/>
    </source>
</evidence>
<comment type="catalytic activity">
    <reaction evidence="8 9">
        <text>(2R)-3-phosphoglycerate + NAD(+) = 3-phosphooxypyruvate + NADH + H(+)</text>
        <dbReference type="Rhea" id="RHEA:12641"/>
        <dbReference type="ChEBI" id="CHEBI:15378"/>
        <dbReference type="ChEBI" id="CHEBI:18110"/>
        <dbReference type="ChEBI" id="CHEBI:57540"/>
        <dbReference type="ChEBI" id="CHEBI:57945"/>
        <dbReference type="ChEBI" id="CHEBI:58272"/>
        <dbReference type="EC" id="1.1.1.95"/>
    </reaction>
</comment>
<dbReference type="FunFam" id="3.30.70.260:FF:000008">
    <property type="entry name" value="D-3-phosphoglycerate dehydrogenase, chloroplastic"/>
    <property type="match status" value="1"/>
</dbReference>
<dbReference type="InterPro" id="IPR045865">
    <property type="entry name" value="ACT-like_dom_sf"/>
</dbReference>
<gene>
    <name evidence="11" type="primary">serA</name>
    <name evidence="11" type="ORF">GCM10007096_17570</name>
</gene>
<organism evidence="11 12">
    <name type="scientific">Pullulanibacillus pueri</name>
    <dbReference type="NCBI Taxonomy" id="1437324"/>
    <lineage>
        <taxon>Bacteria</taxon>
        <taxon>Bacillati</taxon>
        <taxon>Bacillota</taxon>
        <taxon>Bacilli</taxon>
        <taxon>Bacillales</taxon>
        <taxon>Sporolactobacillaceae</taxon>
        <taxon>Pullulanibacillus</taxon>
    </lineage>
</organism>
<dbReference type="AlphaFoldDB" id="A0A8J2ZW90"/>
<dbReference type="InterPro" id="IPR002912">
    <property type="entry name" value="ACT_dom"/>
</dbReference>
<keyword evidence="6 9" id="KW-0520">NAD</keyword>
<dbReference type="PROSITE" id="PS00670">
    <property type="entry name" value="D_2_HYDROXYACID_DH_2"/>
    <property type="match status" value="1"/>
</dbReference>
<dbReference type="Gene3D" id="3.30.1330.90">
    <property type="entry name" value="D-3-phosphoglycerate dehydrogenase, domain 3"/>
    <property type="match status" value="1"/>
</dbReference>
<dbReference type="PANTHER" id="PTHR42938">
    <property type="entry name" value="FORMATE DEHYDROGENASE 1"/>
    <property type="match status" value="1"/>
</dbReference>
<dbReference type="GO" id="GO:0004617">
    <property type="term" value="F:phosphoglycerate dehydrogenase activity"/>
    <property type="evidence" value="ECO:0007669"/>
    <property type="project" value="UniProtKB-UniRule"/>
</dbReference>
<evidence type="ECO:0000256" key="5">
    <source>
        <dbReference type="ARBA" id="ARBA00023002"/>
    </source>
</evidence>
<dbReference type="SUPFAM" id="SSF51735">
    <property type="entry name" value="NAD(P)-binding Rossmann-fold domains"/>
    <property type="match status" value="1"/>
</dbReference>
<dbReference type="NCBIfam" id="TIGR01327">
    <property type="entry name" value="PGDH"/>
    <property type="match status" value="1"/>
</dbReference>
<dbReference type="Pfam" id="PF19304">
    <property type="entry name" value="PGDH_inter"/>
    <property type="match status" value="1"/>
</dbReference>
<comment type="similarity">
    <text evidence="3 9">Belongs to the D-isomer specific 2-hydroxyacid dehydrogenase family.</text>
</comment>
<dbReference type="Pfam" id="PF02826">
    <property type="entry name" value="2-Hacid_dh_C"/>
    <property type="match status" value="1"/>
</dbReference>
<comment type="pathway">
    <text evidence="2 9">Amino-acid biosynthesis; L-serine biosynthesis; L-serine from 3-phospho-D-glycerate: step 1/3.</text>
</comment>
<dbReference type="Pfam" id="PF00389">
    <property type="entry name" value="2-Hacid_dh"/>
    <property type="match status" value="1"/>
</dbReference>
<evidence type="ECO:0000313" key="11">
    <source>
        <dbReference type="EMBL" id="GGH80730.1"/>
    </source>
</evidence>
<dbReference type="InterPro" id="IPR045626">
    <property type="entry name" value="PGDH_ASB_dom"/>
</dbReference>
<dbReference type="Gene3D" id="3.40.50.720">
    <property type="entry name" value="NAD(P)-binding Rossmann-like Domain"/>
    <property type="match status" value="2"/>
</dbReference>
<reference evidence="11" key="1">
    <citation type="journal article" date="2014" name="Int. J. Syst. Evol. Microbiol.">
        <title>Complete genome sequence of Corynebacterium casei LMG S-19264T (=DSM 44701T), isolated from a smear-ripened cheese.</title>
        <authorList>
            <consortium name="US DOE Joint Genome Institute (JGI-PGF)"/>
            <person name="Walter F."/>
            <person name="Albersmeier A."/>
            <person name="Kalinowski J."/>
            <person name="Ruckert C."/>
        </authorList>
    </citation>
    <scope>NUCLEOTIDE SEQUENCE</scope>
    <source>
        <strain evidence="11">CGMCC 1.12777</strain>
    </source>
</reference>
<accession>A0A8J2ZW90</accession>
<dbReference type="Proteomes" id="UP000656813">
    <property type="component" value="Unassembled WGS sequence"/>
</dbReference>
<dbReference type="SUPFAM" id="SSF55021">
    <property type="entry name" value="ACT-like"/>
    <property type="match status" value="1"/>
</dbReference>
<dbReference type="SUPFAM" id="SSF143548">
    <property type="entry name" value="Serine metabolism enzymes domain"/>
    <property type="match status" value="1"/>
</dbReference>
<protein>
    <recommendedName>
        <fullName evidence="4 9">D-3-phosphoglycerate dehydrogenase</fullName>
        <ecNumber evidence="9">1.1.1.95</ecNumber>
    </recommendedName>
</protein>
<dbReference type="CDD" id="cd04902">
    <property type="entry name" value="ACT_3PGDH-xct"/>
    <property type="match status" value="1"/>
</dbReference>
<dbReference type="InterPro" id="IPR006140">
    <property type="entry name" value="D-isomer_DH_NAD-bd"/>
</dbReference>
<comment type="function">
    <text evidence="1">Catalyzes the reversible oxidation of 3-phospho-D-glycerate to 3-phosphonooxypyruvate, the first step of the phosphorylated L-serine biosynthesis pathway. Also catalyzes the reversible oxidation of 2-hydroxyglutarate to 2-oxoglutarate.</text>
</comment>
<evidence type="ECO:0000313" key="12">
    <source>
        <dbReference type="Proteomes" id="UP000656813"/>
    </source>
</evidence>
<evidence type="ECO:0000256" key="3">
    <source>
        <dbReference type="ARBA" id="ARBA00005854"/>
    </source>
</evidence>
<reference evidence="11" key="2">
    <citation type="submission" date="2020-09" db="EMBL/GenBank/DDBJ databases">
        <authorList>
            <person name="Sun Q."/>
            <person name="Zhou Y."/>
        </authorList>
    </citation>
    <scope>NUCLEOTIDE SEQUENCE</scope>
    <source>
        <strain evidence="11">CGMCC 1.12777</strain>
    </source>
</reference>
<dbReference type="InterPro" id="IPR036291">
    <property type="entry name" value="NAD(P)-bd_dom_sf"/>
</dbReference>
<dbReference type="UniPathway" id="UPA00135">
    <property type="reaction ID" value="UER00196"/>
</dbReference>
<keyword evidence="5 9" id="KW-0560">Oxidoreductase</keyword>
<dbReference type="RefSeq" id="WP_188497032.1">
    <property type="nucleotide sequence ID" value="NZ_BMFV01000011.1"/>
</dbReference>
<dbReference type="InterPro" id="IPR006139">
    <property type="entry name" value="D-isomer_2_OHA_DH_cat_dom"/>
</dbReference>
<keyword evidence="9" id="KW-0028">Amino-acid biosynthesis</keyword>
<evidence type="ECO:0000256" key="8">
    <source>
        <dbReference type="ARBA" id="ARBA00048731"/>
    </source>
</evidence>
<dbReference type="Gene3D" id="3.30.70.260">
    <property type="match status" value="1"/>
</dbReference>
<evidence type="ECO:0000256" key="9">
    <source>
        <dbReference type="RuleBase" id="RU363003"/>
    </source>
</evidence>